<keyword evidence="2" id="KW-0184">Conjugation</keyword>
<name>A0AAT9GAD9_9RICK</name>
<dbReference type="EMBL" id="AP029170">
    <property type="protein sequence ID" value="BFD46792.1"/>
    <property type="molecule type" value="Genomic_DNA"/>
</dbReference>
<dbReference type="Gene3D" id="3.30.930.30">
    <property type="match status" value="1"/>
</dbReference>
<organism evidence="5">
    <name type="scientific">Candidatus Tisiphia endosymbiont of Sergentomyia squamirostris</name>
    <dbReference type="NCBI Taxonomy" id="3113639"/>
    <lineage>
        <taxon>Bacteria</taxon>
        <taxon>Pseudomonadati</taxon>
        <taxon>Pseudomonadota</taxon>
        <taxon>Alphaproteobacteria</taxon>
        <taxon>Rickettsiales</taxon>
        <taxon>Rickettsiaceae</taxon>
        <taxon>Rickettsieae</taxon>
        <taxon>Candidatus Tisiphia</taxon>
    </lineage>
</organism>
<evidence type="ECO:0000256" key="3">
    <source>
        <dbReference type="SAM" id="Phobius"/>
    </source>
</evidence>
<sequence>MPALKDSVSVIAITQNLQLIAVIAMAIYHCNKSEVRRSKGQNAVAASSYISRSKLQFFTTDRKTGEKRTVTYNFSSKKGLVHSVILAPEGSPSWVYDRQELWNRAESSETRKNAETARKLTIALPKELTQQQNTELTEHFASECLVSHGMIADINIHYDNPNNPHVHIQMTTRKLLRLENGEVIFGEKGRDWGRRNFLYYYRRNVAYFINQYLEKYGHLAKVSHLSYKARGIDLIPTIHEGTAHYIQDSKLRLINEQILKENAAKIRENLELR</sequence>
<keyword evidence="3" id="KW-0472">Membrane</keyword>
<feature type="domain" description="MobA/MobL protein" evidence="4">
    <location>
        <begin position="42"/>
        <end position="244"/>
    </location>
</feature>
<evidence type="ECO:0000256" key="1">
    <source>
        <dbReference type="ARBA" id="ARBA00010873"/>
    </source>
</evidence>
<reference evidence="5" key="1">
    <citation type="submission" date="2024-01" db="EMBL/GenBank/DDBJ databases">
        <title>Sequencing the genomes of a sandfly, Sergentomyia squamirostris, and its two endosymbionts.</title>
        <authorList>
            <person name="Itokawa K."/>
            <person name="Sanjoba C."/>
        </authorList>
    </citation>
    <scope>NUCLEOTIDE SEQUENCE</scope>
    <source>
        <strain evidence="5">RiSSQ</strain>
    </source>
</reference>
<comment type="similarity">
    <text evidence="1">Belongs to the MobA/MobL family.</text>
</comment>
<accession>A0AAT9GAD9</accession>
<evidence type="ECO:0000313" key="5">
    <source>
        <dbReference type="EMBL" id="BFD46792.1"/>
    </source>
</evidence>
<keyword evidence="3" id="KW-0812">Transmembrane</keyword>
<dbReference type="Pfam" id="PF03389">
    <property type="entry name" value="MobA_MobL"/>
    <property type="match status" value="1"/>
</dbReference>
<proteinExistence type="inferred from homology"/>
<evidence type="ECO:0000256" key="2">
    <source>
        <dbReference type="ARBA" id="ARBA00022971"/>
    </source>
</evidence>
<evidence type="ECO:0000259" key="4">
    <source>
        <dbReference type="Pfam" id="PF03389"/>
    </source>
</evidence>
<protein>
    <recommendedName>
        <fullName evidence="4">MobA/MobL protein domain-containing protein</fullName>
    </recommendedName>
</protein>
<keyword evidence="3" id="KW-1133">Transmembrane helix</keyword>
<dbReference type="InterPro" id="IPR005053">
    <property type="entry name" value="MobA_MobL"/>
</dbReference>
<gene>
    <name evidence="5" type="ORF">DMENIID0002_14380</name>
</gene>
<feature type="transmembrane region" description="Helical" evidence="3">
    <location>
        <begin position="7"/>
        <end position="28"/>
    </location>
</feature>
<dbReference type="AlphaFoldDB" id="A0AAT9GAD9"/>